<dbReference type="InterPro" id="IPR010743">
    <property type="entry name" value="Methionine_synth_MetW"/>
</dbReference>
<evidence type="ECO:0000313" key="2">
    <source>
        <dbReference type="Proteomes" id="UP001162834"/>
    </source>
</evidence>
<dbReference type="GO" id="GO:0102208">
    <property type="term" value="F:2-polyprenyl-6-hydroxyphenol methylase activity"/>
    <property type="evidence" value="ECO:0007669"/>
    <property type="project" value="UniProtKB-EC"/>
</dbReference>
<dbReference type="Gene3D" id="3.40.50.150">
    <property type="entry name" value="Vaccinia Virus protein VP39"/>
    <property type="match status" value="1"/>
</dbReference>
<dbReference type="PANTHER" id="PTHR43861">
    <property type="entry name" value="TRANS-ACONITATE 2-METHYLTRANSFERASE-RELATED"/>
    <property type="match status" value="1"/>
</dbReference>
<reference evidence="1" key="1">
    <citation type="journal article" date="2022" name="Int. J. Syst. Evol. Microbiol.">
        <title>Pseudomonas aegrilactucae sp. nov. and Pseudomonas morbosilactucae sp. nov., pathogens causing bacterial rot of lettuce in Japan.</title>
        <authorList>
            <person name="Sawada H."/>
            <person name="Fujikawa T."/>
            <person name="Satou M."/>
        </authorList>
    </citation>
    <scope>NUCLEOTIDE SEQUENCE</scope>
    <source>
        <strain evidence="1">0166_1</strain>
    </source>
</reference>
<keyword evidence="2" id="KW-1185">Reference proteome</keyword>
<accession>A0A9E6XT07</accession>
<keyword evidence="1" id="KW-0830">Ubiquinone</keyword>
<organism evidence="1 2">
    <name type="scientific">Capillimicrobium parvum</name>
    <dbReference type="NCBI Taxonomy" id="2884022"/>
    <lineage>
        <taxon>Bacteria</taxon>
        <taxon>Bacillati</taxon>
        <taxon>Actinomycetota</taxon>
        <taxon>Thermoleophilia</taxon>
        <taxon>Solirubrobacterales</taxon>
        <taxon>Capillimicrobiaceae</taxon>
        <taxon>Capillimicrobium</taxon>
    </lineage>
</organism>
<name>A0A9E6XT07_9ACTN</name>
<protein>
    <submittedName>
        <fullName evidence="1">Ubiquinone biosynthesis O-methyltransferase, mitochondrial</fullName>
        <ecNumber evidence="1">2.1.1.222</ecNumber>
    </submittedName>
</protein>
<dbReference type="GO" id="GO:0032259">
    <property type="term" value="P:methylation"/>
    <property type="evidence" value="ECO:0007669"/>
    <property type="project" value="UniProtKB-KW"/>
</dbReference>
<dbReference type="Proteomes" id="UP001162834">
    <property type="component" value="Chromosome"/>
</dbReference>
<dbReference type="AlphaFoldDB" id="A0A9E6XT07"/>
<dbReference type="Pfam" id="PF07021">
    <property type="entry name" value="MetW"/>
    <property type="match status" value="1"/>
</dbReference>
<dbReference type="KEGG" id="sbae:DSM104329_00456"/>
<dbReference type="InterPro" id="IPR029063">
    <property type="entry name" value="SAM-dependent_MTases_sf"/>
</dbReference>
<dbReference type="SUPFAM" id="SSF53335">
    <property type="entry name" value="S-adenosyl-L-methionine-dependent methyltransferases"/>
    <property type="match status" value="1"/>
</dbReference>
<proteinExistence type="predicted"/>
<dbReference type="RefSeq" id="WP_259313774.1">
    <property type="nucleotide sequence ID" value="NZ_CP087164.1"/>
</dbReference>
<keyword evidence="1" id="KW-0489">Methyltransferase</keyword>
<dbReference type="EMBL" id="CP087164">
    <property type="protein sequence ID" value="UGS34085.1"/>
    <property type="molecule type" value="Genomic_DNA"/>
</dbReference>
<dbReference type="EC" id="2.1.1.222" evidence="1"/>
<sequence>MSGTTSYGALVEHHGLSASHHLVLELVRPGSRVLDVGCAEGYLSAELIARGCDVVGVEPDERAAAIARERGLDVLEVDIEQVTLDAAGFDVVIFADVLEHLRDPEEVLRRMRPAGHVVVSLPNIAHWTARRTLLRGDFPREDFGLFDRTHLRYFTRATARELAEQAGYRVATERFADAPLPLESHVGALKRLRPHALRMSPELFALQVVLSLEPA</sequence>
<evidence type="ECO:0000313" key="1">
    <source>
        <dbReference type="EMBL" id="UGS34085.1"/>
    </source>
</evidence>
<keyword evidence="1" id="KW-0808">Transferase</keyword>
<gene>
    <name evidence="1" type="ORF">DSM104329_00456</name>
</gene>
<dbReference type="CDD" id="cd02440">
    <property type="entry name" value="AdoMet_MTases"/>
    <property type="match status" value="1"/>
</dbReference>